<dbReference type="InterPro" id="IPR010911">
    <property type="entry name" value="Rab_BD"/>
</dbReference>
<dbReference type="PROSITE" id="PS50916">
    <property type="entry name" value="RABBD"/>
    <property type="match status" value="1"/>
</dbReference>
<dbReference type="GO" id="GO:0005737">
    <property type="term" value="C:cytoplasm"/>
    <property type="evidence" value="ECO:0007669"/>
    <property type="project" value="TreeGrafter"/>
</dbReference>
<dbReference type="Proteomes" id="UP000028990">
    <property type="component" value="Unassembled WGS sequence"/>
</dbReference>
<evidence type="ECO:0000256" key="9">
    <source>
        <dbReference type="ARBA" id="ARBA00022842"/>
    </source>
</evidence>
<dbReference type="FunFam" id="3.40.50.2020:FF:000005">
    <property type="entry name" value="Ribose-phosphate pyrophosphokinase 1"/>
    <property type="match status" value="1"/>
</dbReference>
<dbReference type="AlphaFoldDB" id="A0A091DMF2"/>
<dbReference type="InterPro" id="IPR041282">
    <property type="entry name" value="FYVE_2"/>
</dbReference>
<dbReference type="PANTHER" id="PTHR10210:SF117">
    <property type="entry name" value="RIBOSE-PHOSPHATE PYROPHOSPHOKINASE N-TERMINAL DOMAIN-CONTAINING PROTEIN"/>
    <property type="match status" value="1"/>
</dbReference>
<name>A0A091DMF2_FUKDA</name>
<dbReference type="Gene3D" id="6.10.250.3000">
    <property type="match status" value="1"/>
</dbReference>
<reference evidence="11 12" key="1">
    <citation type="submission" date="2013-11" db="EMBL/GenBank/DDBJ databases">
        <title>The Damaraland mole rat (Fukomys damarensis) genome and evolution of African mole rats.</title>
        <authorList>
            <person name="Gladyshev V.N."/>
            <person name="Fang X."/>
        </authorList>
    </citation>
    <scope>NUCLEOTIDE SEQUENCE [LARGE SCALE GENOMIC DNA]</scope>
    <source>
        <tissue evidence="11">Liver</tissue>
    </source>
</reference>
<evidence type="ECO:0000259" key="10">
    <source>
        <dbReference type="PROSITE" id="PS50916"/>
    </source>
</evidence>
<dbReference type="GO" id="GO:0006164">
    <property type="term" value="P:purine nucleotide biosynthetic process"/>
    <property type="evidence" value="ECO:0007669"/>
    <property type="project" value="TreeGrafter"/>
</dbReference>
<evidence type="ECO:0000313" key="11">
    <source>
        <dbReference type="EMBL" id="KFO33309.1"/>
    </source>
</evidence>
<dbReference type="NCBIfam" id="TIGR01251">
    <property type="entry name" value="ribP_PPkin"/>
    <property type="match status" value="1"/>
</dbReference>
<dbReference type="GO" id="GO:0002189">
    <property type="term" value="C:ribose phosphate diphosphokinase complex"/>
    <property type="evidence" value="ECO:0007669"/>
    <property type="project" value="TreeGrafter"/>
</dbReference>
<keyword evidence="6" id="KW-0547">Nucleotide-binding</keyword>
<protein>
    <recommendedName>
        <fullName evidence="2">ribose-phosphate diphosphokinase</fullName>
        <ecNumber evidence="2">2.7.6.1</ecNumber>
    </recommendedName>
</protein>
<evidence type="ECO:0000256" key="4">
    <source>
        <dbReference type="ARBA" id="ARBA00022723"/>
    </source>
</evidence>
<dbReference type="Pfam" id="PF14572">
    <property type="entry name" value="Pribosyl_synth"/>
    <property type="match status" value="1"/>
</dbReference>
<evidence type="ECO:0000256" key="2">
    <source>
        <dbReference type="ARBA" id="ARBA00013247"/>
    </source>
</evidence>
<dbReference type="GO" id="GO:0004749">
    <property type="term" value="F:ribose phosphate diphosphokinase activity"/>
    <property type="evidence" value="ECO:0007669"/>
    <property type="project" value="UniProtKB-EC"/>
</dbReference>
<evidence type="ECO:0000256" key="6">
    <source>
        <dbReference type="ARBA" id="ARBA00022741"/>
    </source>
</evidence>
<keyword evidence="8" id="KW-0067">ATP-binding</keyword>
<dbReference type="Pfam" id="PF02318">
    <property type="entry name" value="FYVE_2"/>
    <property type="match status" value="1"/>
</dbReference>
<evidence type="ECO:0000256" key="8">
    <source>
        <dbReference type="ARBA" id="ARBA00022840"/>
    </source>
</evidence>
<sequence length="212" mass="23349">MGRKLDLSGLTDDETEHVLQVVQRDFNLRKKEEERLSQSLQQVASSVERTIAKLTLSYLPGDKQQVVEGGCGDRLNVDFALIHKEQKKASEVDHTVLVVDVKDRVAIVVDDLADTCGTICHAADRLLLASATRVYVVLTHGFFSGPAISHINNACFEAVVVTNTTPQEDKMKHCSKTQVTDVSMTLAEAIRELTVGNLFPTCSVTSLYKSNF</sequence>
<evidence type="ECO:0000313" key="12">
    <source>
        <dbReference type="Proteomes" id="UP000028990"/>
    </source>
</evidence>
<dbReference type="GO" id="GO:0006015">
    <property type="term" value="P:5-phosphoribose 1-diphosphate biosynthetic process"/>
    <property type="evidence" value="ECO:0007669"/>
    <property type="project" value="TreeGrafter"/>
</dbReference>
<dbReference type="GO" id="GO:0000287">
    <property type="term" value="F:magnesium ion binding"/>
    <property type="evidence" value="ECO:0007669"/>
    <property type="project" value="InterPro"/>
</dbReference>
<dbReference type="GO" id="GO:0031267">
    <property type="term" value="F:small GTPase binding"/>
    <property type="evidence" value="ECO:0007669"/>
    <property type="project" value="InterPro"/>
</dbReference>
<dbReference type="Gene3D" id="3.40.50.2020">
    <property type="match status" value="1"/>
</dbReference>
<evidence type="ECO:0000256" key="5">
    <source>
        <dbReference type="ARBA" id="ARBA00022727"/>
    </source>
</evidence>
<evidence type="ECO:0000256" key="1">
    <source>
        <dbReference type="ARBA" id="ARBA00006478"/>
    </source>
</evidence>
<keyword evidence="4" id="KW-0479">Metal-binding</keyword>
<dbReference type="InterPro" id="IPR000836">
    <property type="entry name" value="PRTase_dom"/>
</dbReference>
<dbReference type="EMBL" id="KN122104">
    <property type="protein sequence ID" value="KFO33309.1"/>
    <property type="molecule type" value="Genomic_DNA"/>
</dbReference>
<dbReference type="EC" id="2.7.6.1" evidence="2"/>
<gene>
    <name evidence="11" type="ORF">H920_05497</name>
</gene>
<evidence type="ECO:0000256" key="7">
    <source>
        <dbReference type="ARBA" id="ARBA00022777"/>
    </source>
</evidence>
<keyword evidence="3" id="KW-0808">Transferase</keyword>
<dbReference type="InterPro" id="IPR005946">
    <property type="entry name" value="Rib-P_diPkinase"/>
</dbReference>
<feature type="domain" description="RabBD" evidence="10">
    <location>
        <begin position="4"/>
        <end position="62"/>
    </location>
</feature>
<keyword evidence="7 11" id="KW-0418">Kinase</keyword>
<dbReference type="PANTHER" id="PTHR10210">
    <property type="entry name" value="RIBOSE-PHOSPHATE DIPHOSPHOKINASE FAMILY MEMBER"/>
    <property type="match status" value="1"/>
</dbReference>
<proteinExistence type="inferred from homology"/>
<dbReference type="InterPro" id="IPR029057">
    <property type="entry name" value="PRTase-like"/>
</dbReference>
<dbReference type="SUPFAM" id="SSF53271">
    <property type="entry name" value="PRTase-like"/>
    <property type="match status" value="1"/>
</dbReference>
<accession>A0A091DMF2</accession>
<dbReference type="GO" id="GO:0016301">
    <property type="term" value="F:kinase activity"/>
    <property type="evidence" value="ECO:0007669"/>
    <property type="project" value="UniProtKB-KW"/>
</dbReference>
<keyword evidence="5" id="KW-0545">Nucleotide biosynthesis</keyword>
<dbReference type="GO" id="GO:0005524">
    <property type="term" value="F:ATP binding"/>
    <property type="evidence" value="ECO:0007669"/>
    <property type="project" value="UniProtKB-KW"/>
</dbReference>
<dbReference type="GO" id="GO:0006886">
    <property type="term" value="P:intracellular protein transport"/>
    <property type="evidence" value="ECO:0007669"/>
    <property type="project" value="InterPro"/>
</dbReference>
<organism evidence="11 12">
    <name type="scientific">Fukomys damarensis</name>
    <name type="common">Damaraland mole rat</name>
    <name type="synonym">Cryptomys damarensis</name>
    <dbReference type="NCBI Taxonomy" id="885580"/>
    <lineage>
        <taxon>Eukaryota</taxon>
        <taxon>Metazoa</taxon>
        <taxon>Chordata</taxon>
        <taxon>Craniata</taxon>
        <taxon>Vertebrata</taxon>
        <taxon>Euteleostomi</taxon>
        <taxon>Mammalia</taxon>
        <taxon>Eutheria</taxon>
        <taxon>Euarchontoglires</taxon>
        <taxon>Glires</taxon>
        <taxon>Rodentia</taxon>
        <taxon>Hystricomorpha</taxon>
        <taxon>Bathyergidae</taxon>
        <taxon>Fukomys</taxon>
    </lineage>
</organism>
<dbReference type="CDD" id="cd06223">
    <property type="entry name" value="PRTases_typeI"/>
    <property type="match status" value="1"/>
</dbReference>
<keyword evidence="12" id="KW-1185">Reference proteome</keyword>
<comment type="similarity">
    <text evidence="1">Belongs to the ribose-phosphate pyrophosphokinase family.</text>
</comment>
<evidence type="ECO:0000256" key="3">
    <source>
        <dbReference type="ARBA" id="ARBA00022679"/>
    </source>
</evidence>
<keyword evidence="9" id="KW-0460">Magnesium</keyword>